<evidence type="ECO:0000256" key="2">
    <source>
        <dbReference type="ARBA" id="ARBA00022723"/>
    </source>
</evidence>
<dbReference type="EMBL" id="JAZGQO010000013">
    <property type="protein sequence ID" value="KAK6171699.1"/>
    <property type="molecule type" value="Genomic_DNA"/>
</dbReference>
<gene>
    <name evidence="4" type="ORF">SNE40_018138</name>
</gene>
<feature type="domain" description="DDE Tnp4" evidence="3">
    <location>
        <begin position="8"/>
        <end position="88"/>
    </location>
</feature>
<dbReference type="AlphaFoldDB" id="A0AAN8J9W6"/>
<keyword evidence="2" id="KW-0479">Metal-binding</keyword>
<proteinExistence type="predicted"/>
<dbReference type="GO" id="GO:0046872">
    <property type="term" value="F:metal ion binding"/>
    <property type="evidence" value="ECO:0007669"/>
    <property type="project" value="UniProtKB-KW"/>
</dbReference>
<evidence type="ECO:0000259" key="3">
    <source>
        <dbReference type="Pfam" id="PF13359"/>
    </source>
</evidence>
<dbReference type="Pfam" id="PF13359">
    <property type="entry name" value="DDE_Tnp_4"/>
    <property type="match status" value="1"/>
</dbReference>
<sequence>MGELFGHERILIGDSAYPLRRWLVSVMKDNGRLTLPHRQFNRCLLLMRQLVERVIGHVKGRFRRLRCVHVYIVETAIKIVIAACVLHNVCIANQEELEYLEFNDEQGHIQNFGIPNNNDGIAIRDRLVRVFET</sequence>
<comment type="caution">
    <text evidence="4">The sequence shown here is derived from an EMBL/GenBank/DDBJ whole genome shotgun (WGS) entry which is preliminary data.</text>
</comment>
<name>A0AAN8J9W6_PATCE</name>
<protein>
    <recommendedName>
        <fullName evidence="3">DDE Tnp4 domain-containing protein</fullName>
    </recommendedName>
</protein>
<accession>A0AAN8J9W6</accession>
<dbReference type="Proteomes" id="UP001347796">
    <property type="component" value="Unassembled WGS sequence"/>
</dbReference>
<evidence type="ECO:0000313" key="4">
    <source>
        <dbReference type="EMBL" id="KAK6171699.1"/>
    </source>
</evidence>
<organism evidence="4 5">
    <name type="scientific">Patella caerulea</name>
    <name type="common">Rayed Mediterranean limpet</name>
    <dbReference type="NCBI Taxonomy" id="87958"/>
    <lineage>
        <taxon>Eukaryota</taxon>
        <taxon>Metazoa</taxon>
        <taxon>Spiralia</taxon>
        <taxon>Lophotrochozoa</taxon>
        <taxon>Mollusca</taxon>
        <taxon>Gastropoda</taxon>
        <taxon>Patellogastropoda</taxon>
        <taxon>Patelloidea</taxon>
        <taxon>Patellidae</taxon>
        <taxon>Patella</taxon>
    </lineage>
</organism>
<comment type="cofactor">
    <cofactor evidence="1">
        <name>a divalent metal cation</name>
        <dbReference type="ChEBI" id="CHEBI:60240"/>
    </cofactor>
</comment>
<evidence type="ECO:0000256" key="1">
    <source>
        <dbReference type="ARBA" id="ARBA00001968"/>
    </source>
</evidence>
<keyword evidence="5" id="KW-1185">Reference proteome</keyword>
<dbReference type="InterPro" id="IPR027806">
    <property type="entry name" value="HARBI1_dom"/>
</dbReference>
<reference evidence="4 5" key="1">
    <citation type="submission" date="2024-01" db="EMBL/GenBank/DDBJ databases">
        <title>The genome of the rayed Mediterranean limpet Patella caerulea (Linnaeus, 1758).</title>
        <authorList>
            <person name="Anh-Thu Weber A."/>
            <person name="Halstead-Nussloch G."/>
        </authorList>
    </citation>
    <scope>NUCLEOTIDE SEQUENCE [LARGE SCALE GENOMIC DNA]</scope>
    <source>
        <strain evidence="4">AATW-2023a</strain>
        <tissue evidence="4">Whole specimen</tissue>
    </source>
</reference>
<evidence type="ECO:0000313" key="5">
    <source>
        <dbReference type="Proteomes" id="UP001347796"/>
    </source>
</evidence>